<gene>
    <name evidence="2" type="ORF">A1O3_00757</name>
</gene>
<dbReference type="HOGENOM" id="CLU_778524_0_0_1"/>
<dbReference type="Proteomes" id="UP000019478">
    <property type="component" value="Unassembled WGS sequence"/>
</dbReference>
<evidence type="ECO:0000256" key="1">
    <source>
        <dbReference type="SAM" id="MobiDB-lite"/>
    </source>
</evidence>
<dbReference type="RefSeq" id="XP_007729097.1">
    <property type="nucleotide sequence ID" value="XM_007730907.1"/>
</dbReference>
<accession>W9YH29</accession>
<organism evidence="2 3">
    <name type="scientific">Capronia epimyces CBS 606.96</name>
    <dbReference type="NCBI Taxonomy" id="1182542"/>
    <lineage>
        <taxon>Eukaryota</taxon>
        <taxon>Fungi</taxon>
        <taxon>Dikarya</taxon>
        <taxon>Ascomycota</taxon>
        <taxon>Pezizomycotina</taxon>
        <taxon>Eurotiomycetes</taxon>
        <taxon>Chaetothyriomycetidae</taxon>
        <taxon>Chaetothyriales</taxon>
        <taxon>Herpotrichiellaceae</taxon>
        <taxon>Capronia</taxon>
    </lineage>
</organism>
<evidence type="ECO:0000313" key="3">
    <source>
        <dbReference type="Proteomes" id="UP000019478"/>
    </source>
</evidence>
<sequence>MSLTPISLEVPANTHDTAERANASPSDFDFIAYLHSVDAAHRYTYKEISRRPFSITVSARKELHQASDLGQNIAQNFGTFPGHQNMMLTYFANHQLLPADEDNNEATPLQVEYSALSLFALPEYPRHSPQNLLIRFLSICPPRSQSTSRIDGLLHDIKKKSGVRIPEPLLYDATAGVLTTSYFKDLCTLSTLFRCICSGEKSGTVDAELGAAIRALVGCEVASQLFFTSVGHRVGEFLARVHNPKTAQRLKRSIPNLSNATEGRSEHVTRRIQEAITQMQDRIKDWPSLFANPTELNDICEALTADSTRPILPDE</sequence>
<keyword evidence="3" id="KW-1185">Reference proteome</keyword>
<feature type="region of interest" description="Disordered" evidence="1">
    <location>
        <begin position="1"/>
        <end position="21"/>
    </location>
</feature>
<proteinExistence type="predicted"/>
<dbReference type="EMBL" id="AMGY01000001">
    <property type="protein sequence ID" value="EXJ92207.1"/>
    <property type="molecule type" value="Genomic_DNA"/>
</dbReference>
<dbReference type="STRING" id="1182542.W9YH29"/>
<comment type="caution">
    <text evidence="2">The sequence shown here is derived from an EMBL/GenBank/DDBJ whole genome shotgun (WGS) entry which is preliminary data.</text>
</comment>
<dbReference type="AlphaFoldDB" id="W9YH29"/>
<reference evidence="2 3" key="1">
    <citation type="submission" date="2013-03" db="EMBL/GenBank/DDBJ databases">
        <title>The Genome Sequence of Capronia epimyces CBS 606.96.</title>
        <authorList>
            <consortium name="The Broad Institute Genomics Platform"/>
            <person name="Cuomo C."/>
            <person name="de Hoog S."/>
            <person name="Gorbushina A."/>
            <person name="Walker B."/>
            <person name="Young S.K."/>
            <person name="Zeng Q."/>
            <person name="Gargeya S."/>
            <person name="Fitzgerald M."/>
            <person name="Haas B."/>
            <person name="Abouelleil A."/>
            <person name="Allen A.W."/>
            <person name="Alvarado L."/>
            <person name="Arachchi H.M."/>
            <person name="Berlin A.M."/>
            <person name="Chapman S.B."/>
            <person name="Gainer-Dewar J."/>
            <person name="Goldberg J."/>
            <person name="Griggs A."/>
            <person name="Gujja S."/>
            <person name="Hansen M."/>
            <person name="Howarth C."/>
            <person name="Imamovic A."/>
            <person name="Ireland A."/>
            <person name="Larimer J."/>
            <person name="McCowan C."/>
            <person name="Murphy C."/>
            <person name="Pearson M."/>
            <person name="Poon T.W."/>
            <person name="Priest M."/>
            <person name="Roberts A."/>
            <person name="Saif S."/>
            <person name="Shea T."/>
            <person name="Sisk P."/>
            <person name="Sykes S."/>
            <person name="Wortman J."/>
            <person name="Nusbaum C."/>
            <person name="Birren B."/>
        </authorList>
    </citation>
    <scope>NUCLEOTIDE SEQUENCE [LARGE SCALE GENOMIC DNA]</scope>
    <source>
        <strain evidence="2 3">CBS 606.96</strain>
    </source>
</reference>
<dbReference type="GeneID" id="19164897"/>
<evidence type="ECO:0000313" key="2">
    <source>
        <dbReference type="EMBL" id="EXJ92207.1"/>
    </source>
</evidence>
<protein>
    <submittedName>
        <fullName evidence="2">Uncharacterized protein</fullName>
    </submittedName>
</protein>
<name>W9YH29_9EURO</name>